<dbReference type="AlphaFoldDB" id="A0A1F5GYY0"/>
<feature type="transmembrane region" description="Helical" evidence="1">
    <location>
        <begin position="9"/>
        <end position="29"/>
    </location>
</feature>
<dbReference type="EMBL" id="MFBJ01000013">
    <property type="protein sequence ID" value="OGD97029.1"/>
    <property type="molecule type" value="Genomic_DNA"/>
</dbReference>
<organism evidence="2 3">
    <name type="scientific">Candidatus Curtissbacteria bacterium RIFCSPHIGHO2_12_FULL_38_9b</name>
    <dbReference type="NCBI Taxonomy" id="1797720"/>
    <lineage>
        <taxon>Bacteria</taxon>
        <taxon>Candidatus Curtissiibacteriota</taxon>
    </lineage>
</organism>
<name>A0A1F5GYY0_9BACT</name>
<gene>
    <name evidence="2" type="ORF">A3F02_02795</name>
</gene>
<keyword evidence="1" id="KW-0812">Transmembrane</keyword>
<keyword evidence="1" id="KW-1133">Transmembrane helix</keyword>
<evidence type="ECO:0000313" key="3">
    <source>
        <dbReference type="Proteomes" id="UP000176666"/>
    </source>
</evidence>
<evidence type="ECO:0000256" key="1">
    <source>
        <dbReference type="SAM" id="Phobius"/>
    </source>
</evidence>
<accession>A0A1F5GYY0</accession>
<protein>
    <submittedName>
        <fullName evidence="2">Uncharacterized protein</fullName>
    </submittedName>
</protein>
<dbReference type="Proteomes" id="UP000176666">
    <property type="component" value="Unassembled WGS sequence"/>
</dbReference>
<sequence length="282" mass="31328">MDNLQRGKYIIAAIALIFLVGLFYFLFIFNKEAKKADVKEVADEIKQLVDIEIAKRPFVSLTPTSDGAEIIISVENMSYFDRIEYELTYLADNPTVAGNKIQRGSTGTDVNTKDQKYKKSILLGTASRGVRSPDRGITDGILTMHMFKGETEYQSESQWDLFNISSQSGILSDRSDKLTIETSSFSKNYWVILAETLGIPLSPPFDVKNVQLPIIGAFSVAPDFAVPAKISIKVADNLNPQLFIYTASDSKWKKLESNYDSSAKEINSKINSFGTFAVVSAQ</sequence>
<reference evidence="2 3" key="1">
    <citation type="journal article" date="2016" name="Nat. Commun.">
        <title>Thousands of microbial genomes shed light on interconnected biogeochemical processes in an aquifer system.</title>
        <authorList>
            <person name="Anantharaman K."/>
            <person name="Brown C.T."/>
            <person name="Hug L.A."/>
            <person name="Sharon I."/>
            <person name="Castelle C.J."/>
            <person name="Probst A.J."/>
            <person name="Thomas B.C."/>
            <person name="Singh A."/>
            <person name="Wilkins M.J."/>
            <person name="Karaoz U."/>
            <person name="Brodie E.L."/>
            <person name="Williams K.H."/>
            <person name="Hubbard S.S."/>
            <person name="Banfield J.F."/>
        </authorList>
    </citation>
    <scope>NUCLEOTIDE SEQUENCE [LARGE SCALE GENOMIC DNA]</scope>
</reference>
<proteinExistence type="predicted"/>
<keyword evidence="1" id="KW-0472">Membrane</keyword>
<comment type="caution">
    <text evidence="2">The sequence shown here is derived from an EMBL/GenBank/DDBJ whole genome shotgun (WGS) entry which is preliminary data.</text>
</comment>
<evidence type="ECO:0000313" key="2">
    <source>
        <dbReference type="EMBL" id="OGD97029.1"/>
    </source>
</evidence>